<dbReference type="AlphaFoldDB" id="A0A9I9DTT4"/>
<dbReference type="EnsemblPlants" id="MELO3C023641.2.1">
    <property type="protein sequence ID" value="MELO3C023641.2.1"/>
    <property type="gene ID" value="MELO3C023641.2"/>
</dbReference>
<sequence>MEPRAARREILGDLMRENTERKGKRVSHEHGLRGKPEHGLKTIRQGKVSIV</sequence>
<protein>
    <submittedName>
        <fullName evidence="1">Uncharacterized protein</fullName>
    </submittedName>
</protein>
<evidence type="ECO:0000313" key="1">
    <source>
        <dbReference type="EnsemblPlants" id="MELO3C023641.2.1"/>
    </source>
</evidence>
<name>A0A9I9DTT4_CUCME</name>
<organism evidence="1">
    <name type="scientific">Cucumis melo</name>
    <name type="common">Muskmelon</name>
    <dbReference type="NCBI Taxonomy" id="3656"/>
    <lineage>
        <taxon>Eukaryota</taxon>
        <taxon>Viridiplantae</taxon>
        <taxon>Streptophyta</taxon>
        <taxon>Embryophyta</taxon>
        <taxon>Tracheophyta</taxon>
        <taxon>Spermatophyta</taxon>
        <taxon>Magnoliopsida</taxon>
        <taxon>eudicotyledons</taxon>
        <taxon>Gunneridae</taxon>
        <taxon>Pentapetalae</taxon>
        <taxon>rosids</taxon>
        <taxon>fabids</taxon>
        <taxon>Cucurbitales</taxon>
        <taxon>Cucurbitaceae</taxon>
        <taxon>Benincaseae</taxon>
        <taxon>Cucumis</taxon>
    </lineage>
</organism>
<accession>A0A9I9DTT4</accession>
<dbReference type="Gramene" id="MELO3C023641.2.1">
    <property type="protein sequence ID" value="MELO3C023641.2.1"/>
    <property type="gene ID" value="MELO3C023641.2"/>
</dbReference>
<proteinExistence type="predicted"/>
<reference evidence="1" key="1">
    <citation type="submission" date="2023-03" db="UniProtKB">
        <authorList>
            <consortium name="EnsemblPlants"/>
        </authorList>
    </citation>
    <scope>IDENTIFICATION</scope>
</reference>